<reference evidence="6" key="1">
    <citation type="submission" date="2016-01" db="EMBL/GenBank/DDBJ databases">
        <authorList>
            <person name="Regsiter A."/>
            <person name="william w."/>
        </authorList>
    </citation>
    <scope>NUCLEOTIDE SEQUENCE [LARGE SCALE GENOMIC DNA]</scope>
    <source>
        <strain evidence="6">CFBP 6623</strain>
    </source>
</reference>
<feature type="domain" description="HTH cro/C1-type" evidence="4">
    <location>
        <begin position="11"/>
        <end position="66"/>
    </location>
</feature>
<evidence type="ECO:0000313" key="6">
    <source>
        <dbReference type="Proteomes" id="UP000191988"/>
    </source>
</evidence>
<evidence type="ECO:0000256" key="2">
    <source>
        <dbReference type="ARBA" id="ARBA00023125"/>
    </source>
</evidence>
<dbReference type="STRING" id="1183432.AGR3A_Cc120047"/>
<dbReference type="Proteomes" id="UP000191988">
    <property type="component" value="Unassembled WGS sequence"/>
</dbReference>
<keyword evidence="3" id="KW-0804">Transcription</keyword>
<name>A0A1S7NMN1_9HYPH</name>
<dbReference type="Gene3D" id="1.10.260.40">
    <property type="entry name" value="lambda repressor-like DNA-binding domains"/>
    <property type="match status" value="1"/>
</dbReference>
<dbReference type="PANTHER" id="PTHR40661:SF1">
    <property type="entry name" value="HTH CRO_C1-TYPE DOMAIN-CONTAINING PROTEIN"/>
    <property type="match status" value="1"/>
</dbReference>
<dbReference type="SUPFAM" id="SSF51306">
    <property type="entry name" value="LexA/Signal peptidase"/>
    <property type="match status" value="1"/>
</dbReference>
<dbReference type="PANTHER" id="PTHR40661">
    <property type="match status" value="1"/>
</dbReference>
<organism evidence="5 6">
    <name type="scientific">Agrobacterium tomkonis CFBP 6623</name>
    <dbReference type="NCBI Taxonomy" id="1183432"/>
    <lineage>
        <taxon>Bacteria</taxon>
        <taxon>Pseudomonadati</taxon>
        <taxon>Pseudomonadota</taxon>
        <taxon>Alphaproteobacteria</taxon>
        <taxon>Hyphomicrobiales</taxon>
        <taxon>Rhizobiaceae</taxon>
        <taxon>Rhizobium/Agrobacterium group</taxon>
        <taxon>Agrobacterium</taxon>
        <taxon>Agrobacterium tumefaciens complex</taxon>
    </lineage>
</organism>
<accession>A0A1S7NMN1</accession>
<proteinExistence type="predicted"/>
<dbReference type="Pfam" id="PF00717">
    <property type="entry name" value="Peptidase_S24"/>
    <property type="match status" value="1"/>
</dbReference>
<dbReference type="InterPro" id="IPR036286">
    <property type="entry name" value="LexA/Signal_pep-like_sf"/>
</dbReference>
<dbReference type="PROSITE" id="PS50943">
    <property type="entry name" value="HTH_CROC1"/>
    <property type="match status" value="1"/>
</dbReference>
<dbReference type="Pfam" id="PF01381">
    <property type="entry name" value="HTH_3"/>
    <property type="match status" value="1"/>
</dbReference>
<dbReference type="InterPro" id="IPR001387">
    <property type="entry name" value="Cro/C1-type_HTH"/>
</dbReference>
<dbReference type="CDD" id="cd00093">
    <property type="entry name" value="HTH_XRE"/>
    <property type="match status" value="1"/>
</dbReference>
<dbReference type="SMART" id="SM00530">
    <property type="entry name" value="HTH_XRE"/>
    <property type="match status" value="1"/>
</dbReference>
<keyword evidence="2" id="KW-0238">DNA-binding</keyword>
<dbReference type="EMBL" id="FBWK01000004">
    <property type="protein sequence ID" value="CUX09227.1"/>
    <property type="molecule type" value="Genomic_DNA"/>
</dbReference>
<dbReference type="Gene3D" id="2.10.109.10">
    <property type="entry name" value="Umud Fragment, subunit A"/>
    <property type="match status" value="1"/>
</dbReference>
<gene>
    <name evidence="5" type="ORF">AGR3A_Cc120047</name>
</gene>
<evidence type="ECO:0000256" key="3">
    <source>
        <dbReference type="ARBA" id="ARBA00023163"/>
    </source>
</evidence>
<evidence type="ECO:0000313" key="5">
    <source>
        <dbReference type="EMBL" id="CUX09227.1"/>
    </source>
</evidence>
<dbReference type="InterPro" id="IPR010982">
    <property type="entry name" value="Lambda_DNA-bd_dom_sf"/>
</dbReference>
<dbReference type="GO" id="GO:0003677">
    <property type="term" value="F:DNA binding"/>
    <property type="evidence" value="ECO:0007669"/>
    <property type="project" value="UniProtKB-KW"/>
</dbReference>
<dbReference type="SUPFAM" id="SSF47413">
    <property type="entry name" value="lambda repressor-like DNA-binding domains"/>
    <property type="match status" value="1"/>
</dbReference>
<dbReference type="AlphaFoldDB" id="A0A1S7NMN1"/>
<protein>
    <submittedName>
        <fullName evidence="5">Putative prophage repressor</fullName>
    </submittedName>
</protein>
<dbReference type="InterPro" id="IPR015927">
    <property type="entry name" value="Peptidase_S24_S26A/B/C"/>
</dbReference>
<keyword evidence="1" id="KW-0805">Transcription regulation</keyword>
<sequence length="239" mass="27214">MMANMNWWQRLQVAMDAKGWKKKELSKRSGIPYDSVNKYLRGDISQPRGDTLKILANTLGVSLLWLRDGIEVADHQNVKPIQGQLVTAAVIGRVEAGTFREVDAFDQRERELVSVPPDERFPHARQMIFDVSGDSMNDLKPRPILEGDRIVAVSFEDIANEVVLRDGMVVVVERSKDGGMTREWSVKQVEIYQDRTEFHPRSTNARHKPIIINRDYSADDGTQVEIIALARRVINDLSF</sequence>
<evidence type="ECO:0000259" key="4">
    <source>
        <dbReference type="PROSITE" id="PS50943"/>
    </source>
</evidence>
<evidence type="ECO:0000256" key="1">
    <source>
        <dbReference type="ARBA" id="ARBA00023015"/>
    </source>
</evidence>
<keyword evidence="6" id="KW-1185">Reference proteome</keyword>